<sequence>MSRLITVSLDKRSVSCVARLLDDAAPRTCAAVWDALSDGKVLSAPVFHGKYARNEIYTLFPAFASVDPGRENTTVTPIPGDLCWFSFDSDQLGNPAYGYENSTGTGSTGPIVDLAMFYGRNNLLINGDQGWVPGNVFGAVIEGLDEMAAACQDLWMGGVRGETLSFQRVT</sequence>
<dbReference type="SUPFAM" id="SSF50891">
    <property type="entry name" value="Cyclophilin-like"/>
    <property type="match status" value="1"/>
</dbReference>
<dbReference type="Gene3D" id="2.40.100.20">
    <property type="match status" value="1"/>
</dbReference>
<keyword evidence="2" id="KW-1185">Reference proteome</keyword>
<dbReference type="InterPro" id="IPR029000">
    <property type="entry name" value="Cyclophilin-like_dom_sf"/>
</dbReference>
<protein>
    <submittedName>
        <fullName evidence="1">Uncharacterized protein</fullName>
    </submittedName>
</protein>
<dbReference type="Pfam" id="PF12903">
    <property type="entry name" value="DUF3830"/>
    <property type="match status" value="1"/>
</dbReference>
<dbReference type="OrthoDB" id="8479268at2"/>
<dbReference type="STRING" id="1249101.BST21_04485"/>
<proteinExistence type="predicted"/>
<dbReference type="AlphaFoldDB" id="A0A1X0C0G8"/>
<dbReference type="RefSeq" id="WP_067219381.1">
    <property type="nucleotide sequence ID" value="NZ_AP022591.1"/>
</dbReference>
<dbReference type="KEGG" id="mcee:MCEL_34950"/>
<dbReference type="Proteomes" id="UP000466431">
    <property type="component" value="Chromosome"/>
</dbReference>
<reference evidence="1 2" key="1">
    <citation type="journal article" date="2019" name="Emerg. Microbes Infect.">
        <title>Comprehensive subspecies identification of 175 nontuberculous mycobacteria species based on 7547 genomic profiles.</title>
        <authorList>
            <person name="Matsumoto Y."/>
            <person name="Kinjo T."/>
            <person name="Motooka D."/>
            <person name="Nabeya D."/>
            <person name="Jung N."/>
            <person name="Uechi K."/>
            <person name="Horii T."/>
            <person name="Iida T."/>
            <person name="Fujita J."/>
            <person name="Nakamura S."/>
        </authorList>
    </citation>
    <scope>NUCLEOTIDE SEQUENCE [LARGE SCALE GENOMIC DNA]</scope>
    <source>
        <strain evidence="1 2">JCM 18439</strain>
    </source>
</reference>
<evidence type="ECO:0000313" key="1">
    <source>
        <dbReference type="EMBL" id="BBY45200.1"/>
    </source>
</evidence>
<organism evidence="1 2">
    <name type="scientific">Mycolicibacterium celeriflavum</name>
    <name type="common">Mycobacterium celeriflavum</name>
    <dbReference type="NCBI Taxonomy" id="1249101"/>
    <lineage>
        <taxon>Bacteria</taxon>
        <taxon>Bacillati</taxon>
        <taxon>Actinomycetota</taxon>
        <taxon>Actinomycetes</taxon>
        <taxon>Mycobacteriales</taxon>
        <taxon>Mycobacteriaceae</taxon>
        <taxon>Mycolicibacterium</taxon>
    </lineage>
</organism>
<accession>A0A1X0C0G8</accession>
<name>A0A1X0C0G8_MYCCF</name>
<gene>
    <name evidence="1" type="ORF">MCEL_34950</name>
</gene>
<dbReference type="EMBL" id="AP022591">
    <property type="protein sequence ID" value="BBY45200.1"/>
    <property type="molecule type" value="Genomic_DNA"/>
</dbReference>
<dbReference type="InterPro" id="IPR024532">
    <property type="entry name" value="DUF3830"/>
</dbReference>
<evidence type="ECO:0000313" key="2">
    <source>
        <dbReference type="Proteomes" id="UP000466431"/>
    </source>
</evidence>